<feature type="region of interest" description="Disordered" evidence="1">
    <location>
        <begin position="27"/>
        <end position="51"/>
    </location>
</feature>
<organism evidence="2 3">
    <name type="scientific">Culter alburnus</name>
    <name type="common">Topmouth culter</name>
    <dbReference type="NCBI Taxonomy" id="194366"/>
    <lineage>
        <taxon>Eukaryota</taxon>
        <taxon>Metazoa</taxon>
        <taxon>Chordata</taxon>
        <taxon>Craniata</taxon>
        <taxon>Vertebrata</taxon>
        <taxon>Euteleostomi</taxon>
        <taxon>Actinopterygii</taxon>
        <taxon>Neopterygii</taxon>
        <taxon>Teleostei</taxon>
        <taxon>Ostariophysi</taxon>
        <taxon>Cypriniformes</taxon>
        <taxon>Xenocyprididae</taxon>
        <taxon>Xenocypridinae</taxon>
        <taxon>Culter</taxon>
    </lineage>
</organism>
<comment type="caution">
    <text evidence="2">The sequence shown here is derived from an EMBL/GenBank/DDBJ whole genome shotgun (WGS) entry which is preliminary data.</text>
</comment>
<evidence type="ECO:0000256" key="1">
    <source>
        <dbReference type="SAM" id="MobiDB-lite"/>
    </source>
</evidence>
<name>A0AAW1ZHB1_CULAL</name>
<sequence length="125" mass="14200">VAKTYYALKEDSNCADLSIQVTVERKVERKQKKVETSNSKKPSKDSEERNLEEDFTQLGSEWFDAHSRRGENKQNYVVYTVCVSLSQGRKLSGMAIADITLLSGFEAINTDLERVSHNLIQKLLT</sequence>
<gene>
    <name evidence="2" type="ORF">ABG768_008495</name>
</gene>
<reference evidence="2 3" key="1">
    <citation type="submission" date="2024-05" db="EMBL/GenBank/DDBJ databases">
        <title>A high-quality chromosomal-level genome assembly of Topmouth culter (Culter alburnus).</title>
        <authorList>
            <person name="Zhao H."/>
        </authorList>
    </citation>
    <scope>NUCLEOTIDE SEQUENCE [LARGE SCALE GENOMIC DNA]</scope>
    <source>
        <strain evidence="2">CATC2023</strain>
        <tissue evidence="2">Muscle</tissue>
    </source>
</reference>
<dbReference type="SUPFAM" id="SSF49410">
    <property type="entry name" value="Alpha-macroglobulin receptor domain"/>
    <property type="match status" value="1"/>
</dbReference>
<dbReference type="EMBL" id="JAWDJR010000016">
    <property type="protein sequence ID" value="KAK9960650.1"/>
    <property type="molecule type" value="Genomic_DNA"/>
</dbReference>
<dbReference type="GO" id="GO:0005576">
    <property type="term" value="C:extracellular region"/>
    <property type="evidence" value="ECO:0007669"/>
    <property type="project" value="InterPro"/>
</dbReference>
<accession>A0AAW1ZHB1</accession>
<dbReference type="Proteomes" id="UP001479290">
    <property type="component" value="Unassembled WGS sequence"/>
</dbReference>
<protein>
    <submittedName>
        <fullName evidence="2">Uncharacterized protein</fullName>
    </submittedName>
</protein>
<keyword evidence="3" id="KW-1185">Reference proteome</keyword>
<proteinExistence type="predicted"/>
<evidence type="ECO:0000313" key="3">
    <source>
        <dbReference type="Proteomes" id="UP001479290"/>
    </source>
</evidence>
<evidence type="ECO:0000313" key="2">
    <source>
        <dbReference type="EMBL" id="KAK9960650.1"/>
    </source>
</evidence>
<dbReference type="AlphaFoldDB" id="A0AAW1ZHB1"/>
<feature type="non-terminal residue" evidence="2">
    <location>
        <position position="1"/>
    </location>
</feature>
<dbReference type="Gene3D" id="2.60.40.690">
    <property type="entry name" value="Alpha-macroglobulin, receptor-binding domain"/>
    <property type="match status" value="1"/>
</dbReference>
<dbReference type="InterPro" id="IPR036595">
    <property type="entry name" value="A-macroglobulin_rcpt-bd_sf"/>
</dbReference>